<dbReference type="EMBL" id="CP128402">
    <property type="protein sequence ID" value="WJW70309.1"/>
    <property type="molecule type" value="Genomic_DNA"/>
</dbReference>
<evidence type="ECO:0000313" key="5">
    <source>
        <dbReference type="Proteomes" id="UP001431572"/>
    </source>
</evidence>
<dbReference type="Proteomes" id="UP001431572">
    <property type="component" value="Plasmid unnamed2"/>
</dbReference>
<evidence type="ECO:0000313" key="2">
    <source>
        <dbReference type="EMBL" id="NWJ49161.1"/>
    </source>
</evidence>
<organism evidence="2 4">
    <name type="scientific">Candidatus Chlorohelix allophototropha</name>
    <dbReference type="NCBI Taxonomy" id="3003348"/>
    <lineage>
        <taxon>Bacteria</taxon>
        <taxon>Bacillati</taxon>
        <taxon>Chloroflexota</taxon>
        <taxon>Chloroflexia</taxon>
        <taxon>Candidatus Chloroheliales</taxon>
        <taxon>Candidatus Chloroheliaceae</taxon>
        <taxon>Candidatus Chlorohelix</taxon>
    </lineage>
</organism>
<dbReference type="EMBL" id="JACATZ010000010">
    <property type="protein sequence ID" value="NWJ49161.1"/>
    <property type="molecule type" value="Genomic_DNA"/>
</dbReference>
<dbReference type="RefSeq" id="WP_341472179.1">
    <property type="nucleotide sequence ID" value="NZ_CP128402.1"/>
</dbReference>
<geneLocation type="plasmid" evidence="3 5">
    <name>unnamed2</name>
</geneLocation>
<keyword evidence="3" id="KW-0614">Plasmid</keyword>
<feature type="compositionally biased region" description="Polar residues" evidence="1">
    <location>
        <begin position="32"/>
        <end position="45"/>
    </location>
</feature>
<keyword evidence="5" id="KW-1185">Reference proteome</keyword>
<gene>
    <name evidence="2" type="ORF">HXX08_25165</name>
    <name evidence="3" type="ORF">OZ401_005040</name>
</gene>
<dbReference type="AlphaFoldDB" id="A0A8T7MAU6"/>
<reference evidence="3" key="2">
    <citation type="journal article" date="2024" name="Nature">
        <title>Anoxygenic phototroph of the Chloroflexota uses a type I reaction centre.</title>
        <authorList>
            <person name="Tsuji J.M."/>
            <person name="Shaw N.A."/>
            <person name="Nagashima S."/>
            <person name="Venkiteswaran J.J."/>
            <person name="Schiff S.L."/>
            <person name="Watanabe T."/>
            <person name="Fukui M."/>
            <person name="Hanada S."/>
            <person name="Tank M."/>
            <person name="Neufeld J.D."/>
        </authorList>
    </citation>
    <scope>NUCLEOTIDE SEQUENCE</scope>
    <source>
        <strain evidence="3">L227-S17</strain>
        <plasmid evidence="3 5">unnamed2</plasmid>
    </source>
</reference>
<accession>A0A8T7MAU6</accession>
<protein>
    <submittedName>
        <fullName evidence="2">Uncharacterized protein</fullName>
    </submittedName>
</protein>
<proteinExistence type="predicted"/>
<feature type="region of interest" description="Disordered" evidence="1">
    <location>
        <begin position="1"/>
        <end position="45"/>
    </location>
</feature>
<feature type="compositionally biased region" description="Polar residues" evidence="1">
    <location>
        <begin position="1"/>
        <end position="10"/>
    </location>
</feature>
<evidence type="ECO:0000313" key="4">
    <source>
        <dbReference type="Proteomes" id="UP000521676"/>
    </source>
</evidence>
<sequence>MSEQPSNEVSQLAVHAPPEMESKPLLPRQTEKLVTQPQSQQEWGQ</sequence>
<evidence type="ECO:0000313" key="3">
    <source>
        <dbReference type="EMBL" id="WJW70309.1"/>
    </source>
</evidence>
<dbReference type="Proteomes" id="UP000521676">
    <property type="component" value="Unassembled WGS sequence"/>
</dbReference>
<reference evidence="2 4" key="1">
    <citation type="submission" date="2020-06" db="EMBL/GenBank/DDBJ databases">
        <title>Anoxygenic phototrophic Chloroflexota member uses a Type I reaction center.</title>
        <authorList>
            <person name="Tsuji J.M."/>
            <person name="Shaw N.A."/>
            <person name="Nagashima S."/>
            <person name="Venkiteswaran J."/>
            <person name="Schiff S.L."/>
            <person name="Hanada S."/>
            <person name="Tank M."/>
            <person name="Neufeld J.D."/>
        </authorList>
    </citation>
    <scope>NUCLEOTIDE SEQUENCE [LARGE SCALE GENOMIC DNA]</scope>
    <source>
        <strain evidence="2">L227-S17</strain>
    </source>
</reference>
<name>A0A8T7MAU6_9CHLR</name>
<evidence type="ECO:0000256" key="1">
    <source>
        <dbReference type="SAM" id="MobiDB-lite"/>
    </source>
</evidence>